<dbReference type="Pfam" id="PF13561">
    <property type="entry name" value="adh_short_C2"/>
    <property type="match status" value="1"/>
</dbReference>
<dbReference type="Proteomes" id="UP000434639">
    <property type="component" value="Unassembled WGS sequence"/>
</dbReference>
<dbReference type="PANTHER" id="PTHR43639:SF1">
    <property type="entry name" value="SHORT-CHAIN DEHYDROGENASE_REDUCTASE FAMILY PROTEIN"/>
    <property type="match status" value="1"/>
</dbReference>
<comment type="catalytic activity">
    <reaction evidence="6">
        <text>D-glucose + NAD(+) = D-glucono-1,5-lactone + NADH + H(+)</text>
        <dbReference type="Rhea" id="RHEA:14293"/>
        <dbReference type="ChEBI" id="CHEBI:4167"/>
        <dbReference type="ChEBI" id="CHEBI:15378"/>
        <dbReference type="ChEBI" id="CHEBI:16217"/>
        <dbReference type="ChEBI" id="CHEBI:57540"/>
        <dbReference type="ChEBI" id="CHEBI:57945"/>
        <dbReference type="EC" id="1.1.1.47"/>
    </reaction>
</comment>
<dbReference type="RefSeq" id="WP_155110820.1">
    <property type="nucleotide sequence ID" value="NZ_WMIB01000001.1"/>
</dbReference>
<dbReference type="OrthoDB" id="9803333at2"/>
<dbReference type="CDD" id="cd05358">
    <property type="entry name" value="GlcDH_SDR_c"/>
    <property type="match status" value="1"/>
</dbReference>
<evidence type="ECO:0000256" key="6">
    <source>
        <dbReference type="ARBA" id="ARBA00048831"/>
    </source>
</evidence>
<dbReference type="InterPro" id="IPR036291">
    <property type="entry name" value="NAD(P)-bd_dom_sf"/>
</dbReference>
<evidence type="ECO:0000256" key="1">
    <source>
        <dbReference type="ARBA" id="ARBA00006484"/>
    </source>
</evidence>
<dbReference type="EMBL" id="WMIB01000001">
    <property type="protein sequence ID" value="MTH52309.1"/>
    <property type="molecule type" value="Genomic_DNA"/>
</dbReference>
<organism evidence="7 8">
    <name type="scientific">Metabacillus mangrovi</name>
    <dbReference type="NCBI Taxonomy" id="1491830"/>
    <lineage>
        <taxon>Bacteria</taxon>
        <taxon>Bacillati</taxon>
        <taxon>Bacillota</taxon>
        <taxon>Bacilli</taxon>
        <taxon>Bacillales</taxon>
        <taxon>Bacillaceae</taxon>
        <taxon>Metabacillus</taxon>
    </lineage>
</organism>
<evidence type="ECO:0000256" key="5">
    <source>
        <dbReference type="ARBA" id="ARBA00047555"/>
    </source>
</evidence>
<comment type="catalytic activity">
    <reaction evidence="5">
        <text>D-glucose + NADP(+) = D-glucono-1,5-lactone + NADPH + H(+)</text>
        <dbReference type="Rhea" id="RHEA:14405"/>
        <dbReference type="ChEBI" id="CHEBI:4167"/>
        <dbReference type="ChEBI" id="CHEBI:15378"/>
        <dbReference type="ChEBI" id="CHEBI:16217"/>
        <dbReference type="ChEBI" id="CHEBI:57783"/>
        <dbReference type="ChEBI" id="CHEBI:58349"/>
        <dbReference type="EC" id="1.1.1.47"/>
    </reaction>
</comment>
<sequence>MFKDLEGKVVVVTGASSGLGRAIAKRFGEEKAKVVVNYYKNEGKSDELIKEIKEAGGEAIKVQGDVSKEEDVKRLVQTAIDEFGTLDVMVNNAGIQNEVPTEELSVEEWNKVISTNLTGIFTGSREAIKYMLEHDIKGSIINMSSVHQIIPWPHFAHYAASKGGIKMLSETLALEYAPHGIRVNCLAPGAINTPINKEKFSDPEAKEEVLKMIPMKKIGEPEEVAAAAVWLASKEASYVTGTTLYIDGGMTNYPSFQAGKG</sequence>
<evidence type="ECO:0000313" key="7">
    <source>
        <dbReference type="EMBL" id="MTH52309.1"/>
    </source>
</evidence>
<dbReference type="InterPro" id="IPR002347">
    <property type="entry name" value="SDR_fam"/>
</dbReference>
<evidence type="ECO:0000256" key="4">
    <source>
        <dbReference type="ARBA" id="ARBA00024389"/>
    </source>
</evidence>
<dbReference type="InterPro" id="IPR020904">
    <property type="entry name" value="Sc_DH/Rdtase_CS"/>
</dbReference>
<evidence type="ECO:0000313" key="8">
    <source>
        <dbReference type="Proteomes" id="UP000434639"/>
    </source>
</evidence>
<reference evidence="7 8" key="1">
    <citation type="journal article" date="2017" name="Int. J. Syst. Evol. Microbiol.">
        <title>Bacillus mangrovi sp. nov., isolated from a sediment sample from a mangrove forest.</title>
        <authorList>
            <person name="Gupta V."/>
            <person name="Singh P.K."/>
            <person name="Korpole S."/>
            <person name="Tanuku N.R.S."/>
            <person name="Pinnaka A.K."/>
        </authorList>
    </citation>
    <scope>NUCLEOTIDE SEQUENCE [LARGE SCALE GENOMIC DNA]</scope>
    <source>
        <strain evidence="7 8">KCTC 33872</strain>
    </source>
</reference>
<comment type="subunit">
    <text evidence="2">Homotetramer.</text>
</comment>
<comment type="caution">
    <text evidence="7">The sequence shown here is derived from an EMBL/GenBank/DDBJ whole genome shotgun (WGS) entry which is preliminary data.</text>
</comment>
<dbReference type="PANTHER" id="PTHR43639">
    <property type="entry name" value="OXIDOREDUCTASE, SHORT-CHAIN DEHYDROGENASE/REDUCTASE FAMILY (AFU_ORTHOLOGUE AFUA_5G02870)"/>
    <property type="match status" value="1"/>
</dbReference>
<dbReference type="PRINTS" id="PR00081">
    <property type="entry name" value="GDHRDH"/>
</dbReference>
<protein>
    <recommendedName>
        <fullName evidence="4">glucose 1-dehydrogenase [NAD(P)(+)]</fullName>
        <ecNumber evidence="4">1.1.1.47</ecNumber>
    </recommendedName>
</protein>
<dbReference type="PROSITE" id="PS00061">
    <property type="entry name" value="ADH_SHORT"/>
    <property type="match status" value="1"/>
</dbReference>
<dbReference type="AlphaFoldDB" id="A0A7X2S254"/>
<dbReference type="NCBIfam" id="NF005559">
    <property type="entry name" value="PRK07231.1"/>
    <property type="match status" value="1"/>
</dbReference>
<proteinExistence type="inferred from homology"/>
<keyword evidence="3 7" id="KW-0560">Oxidoreductase</keyword>
<dbReference type="NCBIfam" id="NF006493">
    <property type="entry name" value="PRK08936.1"/>
    <property type="match status" value="1"/>
</dbReference>
<evidence type="ECO:0000256" key="2">
    <source>
        <dbReference type="ARBA" id="ARBA00011881"/>
    </source>
</evidence>
<dbReference type="GO" id="GO:0047936">
    <property type="term" value="F:glucose 1-dehydrogenase [NAD(P)+] activity"/>
    <property type="evidence" value="ECO:0007669"/>
    <property type="project" value="UniProtKB-EC"/>
</dbReference>
<dbReference type="EC" id="1.1.1.47" evidence="4"/>
<comment type="similarity">
    <text evidence="1">Belongs to the short-chain dehydrogenases/reductases (SDR) family.</text>
</comment>
<dbReference type="FunFam" id="3.40.50.720:FF:000248">
    <property type="entry name" value="Glucose 1-dehydrogenase"/>
    <property type="match status" value="1"/>
</dbReference>
<dbReference type="PRINTS" id="PR00080">
    <property type="entry name" value="SDRFAMILY"/>
</dbReference>
<accession>A0A7X2S254</accession>
<name>A0A7X2S254_9BACI</name>
<dbReference type="SUPFAM" id="SSF51735">
    <property type="entry name" value="NAD(P)-binding Rossmann-fold domains"/>
    <property type="match status" value="1"/>
</dbReference>
<evidence type="ECO:0000256" key="3">
    <source>
        <dbReference type="ARBA" id="ARBA00023002"/>
    </source>
</evidence>
<dbReference type="NCBIfam" id="NF009466">
    <property type="entry name" value="PRK12826.1-2"/>
    <property type="match status" value="1"/>
</dbReference>
<dbReference type="Gene3D" id="3.40.50.720">
    <property type="entry name" value="NAD(P)-binding Rossmann-like Domain"/>
    <property type="match status" value="1"/>
</dbReference>
<keyword evidence="8" id="KW-1185">Reference proteome</keyword>
<gene>
    <name evidence="7" type="ORF">GKZ89_02745</name>
</gene>